<evidence type="ECO:0000313" key="2">
    <source>
        <dbReference type="EMBL" id="SAL33672.1"/>
    </source>
</evidence>
<evidence type="ECO:0000313" key="3">
    <source>
        <dbReference type="Proteomes" id="UP000054683"/>
    </source>
</evidence>
<feature type="signal peptide" evidence="1">
    <location>
        <begin position="1"/>
        <end position="24"/>
    </location>
</feature>
<dbReference type="RefSeq" id="WP_062085863.1">
    <property type="nucleotide sequence ID" value="NZ_FCOK02000017.1"/>
</dbReference>
<reference evidence="2 3" key="1">
    <citation type="submission" date="2016-01" db="EMBL/GenBank/DDBJ databases">
        <authorList>
            <person name="Oliw E.H."/>
        </authorList>
    </citation>
    <scope>NUCLEOTIDE SEQUENCE [LARGE SCALE GENOMIC DNA]</scope>
    <source>
        <strain evidence="2">LMG 27134</strain>
    </source>
</reference>
<dbReference type="AlphaFoldDB" id="A0A158GNQ1"/>
<organism evidence="2 3">
    <name type="scientific">Caballeronia udeis</name>
    <dbReference type="NCBI Taxonomy" id="1232866"/>
    <lineage>
        <taxon>Bacteria</taxon>
        <taxon>Pseudomonadati</taxon>
        <taxon>Pseudomonadota</taxon>
        <taxon>Betaproteobacteria</taxon>
        <taxon>Burkholderiales</taxon>
        <taxon>Burkholderiaceae</taxon>
        <taxon>Caballeronia</taxon>
    </lineage>
</organism>
<evidence type="ECO:0000256" key="1">
    <source>
        <dbReference type="SAM" id="SignalP"/>
    </source>
</evidence>
<dbReference type="OrthoDB" id="9115144at2"/>
<sequence>MKLHQSIAVCLAMMAGVTADGCFAQSATNQTESVAVGTVSQDPAVAVPAAMPTPPVSFGKTREQVMRELHDFQNSDQAAQMRELYRGGS</sequence>
<dbReference type="Proteomes" id="UP000054683">
    <property type="component" value="Unassembled WGS sequence"/>
</dbReference>
<keyword evidence="1" id="KW-0732">Signal</keyword>
<feature type="chain" id="PRO_5008501674" description="Lipoprotein" evidence="1">
    <location>
        <begin position="25"/>
        <end position="89"/>
    </location>
</feature>
<dbReference type="EMBL" id="FCOK02000017">
    <property type="protein sequence ID" value="SAL33672.1"/>
    <property type="molecule type" value="Genomic_DNA"/>
</dbReference>
<protein>
    <recommendedName>
        <fullName evidence="4">Lipoprotein</fullName>
    </recommendedName>
</protein>
<accession>A0A158GNQ1</accession>
<gene>
    <name evidence="2" type="ORF">AWB69_03040</name>
</gene>
<proteinExistence type="predicted"/>
<name>A0A158GNQ1_9BURK</name>
<evidence type="ECO:0008006" key="4">
    <source>
        <dbReference type="Google" id="ProtNLM"/>
    </source>
</evidence>